<feature type="domain" description="TonB-dependent receptor-like beta-barrel" evidence="15">
    <location>
        <begin position="320"/>
        <end position="753"/>
    </location>
</feature>
<keyword evidence="4" id="KW-0410">Iron transport</keyword>
<keyword evidence="3 11" id="KW-1134">Transmembrane beta strand</keyword>
<evidence type="ECO:0000256" key="8">
    <source>
        <dbReference type="ARBA" id="ARBA00023077"/>
    </source>
</evidence>
<keyword evidence="14" id="KW-0732">Signal</keyword>
<feature type="domain" description="TonB-dependent receptor plug" evidence="16">
    <location>
        <begin position="55"/>
        <end position="165"/>
    </location>
</feature>
<evidence type="ECO:0000259" key="16">
    <source>
        <dbReference type="Pfam" id="PF07715"/>
    </source>
</evidence>
<evidence type="ECO:0000256" key="3">
    <source>
        <dbReference type="ARBA" id="ARBA00022452"/>
    </source>
</evidence>
<evidence type="ECO:0000313" key="17">
    <source>
        <dbReference type="EMBL" id="ANO52502.1"/>
    </source>
</evidence>
<comment type="subcellular location">
    <subcellularLocation>
        <location evidence="1 11">Cell outer membrane</location>
        <topology evidence="1 11">Multi-pass membrane protein</topology>
    </subcellularLocation>
</comment>
<evidence type="ECO:0000259" key="15">
    <source>
        <dbReference type="Pfam" id="PF00593"/>
    </source>
</evidence>
<evidence type="ECO:0000256" key="11">
    <source>
        <dbReference type="PROSITE-ProRule" id="PRU01360"/>
    </source>
</evidence>
<evidence type="ECO:0000256" key="4">
    <source>
        <dbReference type="ARBA" id="ARBA00022496"/>
    </source>
</evidence>
<name>A0A193LJ15_9GAMM</name>
<dbReference type="AlphaFoldDB" id="A0A193LJ15"/>
<evidence type="ECO:0000313" key="18">
    <source>
        <dbReference type="Proteomes" id="UP000092695"/>
    </source>
</evidence>
<keyword evidence="2 11" id="KW-0813">Transport</keyword>
<evidence type="ECO:0000256" key="2">
    <source>
        <dbReference type="ARBA" id="ARBA00022448"/>
    </source>
</evidence>
<keyword evidence="5 11" id="KW-0812">Transmembrane</keyword>
<dbReference type="EMBL" id="CP016268">
    <property type="protein sequence ID" value="ANO52502.1"/>
    <property type="molecule type" value="Genomic_DNA"/>
</dbReference>
<keyword evidence="6" id="KW-0408">Iron</keyword>
<evidence type="ECO:0000256" key="1">
    <source>
        <dbReference type="ARBA" id="ARBA00004571"/>
    </source>
</evidence>
<dbReference type="Pfam" id="PF00593">
    <property type="entry name" value="TonB_dep_Rec_b-barrel"/>
    <property type="match status" value="1"/>
</dbReference>
<dbReference type="RefSeq" id="WP_068617881.1">
    <property type="nucleotide sequence ID" value="NZ_CP016268.1"/>
</dbReference>
<evidence type="ECO:0000256" key="10">
    <source>
        <dbReference type="ARBA" id="ARBA00023237"/>
    </source>
</evidence>
<dbReference type="GO" id="GO:0009279">
    <property type="term" value="C:cell outer membrane"/>
    <property type="evidence" value="ECO:0007669"/>
    <property type="project" value="UniProtKB-SubCell"/>
</dbReference>
<evidence type="ECO:0000256" key="6">
    <source>
        <dbReference type="ARBA" id="ARBA00023004"/>
    </source>
</evidence>
<evidence type="ECO:0000256" key="5">
    <source>
        <dbReference type="ARBA" id="ARBA00022692"/>
    </source>
</evidence>
<keyword evidence="18" id="KW-1185">Reference proteome</keyword>
<keyword evidence="7" id="KW-0406">Ion transport</keyword>
<sequence length="792" mass="87935">MQEYRKKPLALAISAALTGSALMAAVATPAVAQESQQGRALEEIVVTAQKRTENLQDVPVSVQVLGNTQLEQLNVNGFEDYIEFLPSVSYTSAGPGYGILYMRGISSGGDGVHSGSMPSVGVYLDEQPVTTIGQILDVHIYDIARIETLAGPQGTLFGQGSQAGTLRIISNEPVMEEFQGSYDIGVDTVKNGDLGYTLEGMVNVPISDRAALRLVGWRESQGGYIDNIPGAITYAASGISVDNADLVEDDFNNVITTGGRALLKIDLNDRWTVTPGLMYQEQESNGVWAHDPEDFGDLNAVRFFEDGQDEDWLQSALTIEGELTDSLNLVYAVSHLDRNVDSTSDYTGYAEYLEDLYAGWGYDCYHYDAMGGCADPSQYIHGDETFSRLSHEIRLQSTGDSDFHWIVGAFSQKQVHNFDLQWIVPDMNSANSVIEGGNTVWQTYQVRTDRDEAYFGQFGYDFTDQLSVTAGIRHFKYDNRLYGFNGFIGHCTGTYDSNGNFTEDRVNGTVQYPCFDTRILDDSTKGDGESYKITLDYRLNDDAMLYATYSEGFRSGGVNRARVPGIPKYAPDWVYNHEIGWKTTLLDGRVRFNGAAYMLDWENFQYAFLDFSISNLTIIGNVGQARTYGTEFDLTWLATDRLNLSFAGSFNKAELEEPYWQTSEDRDDGLPPRAPTGQEMPYVPKVQMTSIARYDVDMLGFPGYLQAAASYTGSSWNDLETALRVKQAAYTLVNLSAGIQGEDWNVDLFLNNVTDERAQIDISIPSYGGALDSRTYTNRPRSFGIRFGKRFD</sequence>
<evidence type="ECO:0000256" key="12">
    <source>
        <dbReference type="RuleBase" id="RU003357"/>
    </source>
</evidence>
<evidence type="ECO:0000256" key="9">
    <source>
        <dbReference type="ARBA" id="ARBA00023136"/>
    </source>
</evidence>
<dbReference type="KEGG" id="woc:BA177_16100"/>
<evidence type="ECO:0000256" key="13">
    <source>
        <dbReference type="SAM" id="MobiDB-lite"/>
    </source>
</evidence>
<dbReference type="PANTHER" id="PTHR32552">
    <property type="entry name" value="FERRICHROME IRON RECEPTOR-RELATED"/>
    <property type="match status" value="1"/>
</dbReference>
<dbReference type="SUPFAM" id="SSF56935">
    <property type="entry name" value="Porins"/>
    <property type="match status" value="1"/>
</dbReference>
<feature type="signal peptide" evidence="14">
    <location>
        <begin position="1"/>
        <end position="32"/>
    </location>
</feature>
<dbReference type="InterPro" id="IPR012910">
    <property type="entry name" value="Plug_dom"/>
</dbReference>
<dbReference type="Proteomes" id="UP000092695">
    <property type="component" value="Chromosome"/>
</dbReference>
<dbReference type="STRING" id="1548547.BA177_16100"/>
<dbReference type="InterPro" id="IPR036942">
    <property type="entry name" value="Beta-barrel_TonB_sf"/>
</dbReference>
<dbReference type="Pfam" id="PF07715">
    <property type="entry name" value="Plug"/>
    <property type="match status" value="1"/>
</dbReference>
<reference evidence="17 18" key="1">
    <citation type="submission" date="2016-06" db="EMBL/GenBank/DDBJ databases">
        <title>Complete genome sequence of a deep-branching marine Gamma Proteobacterium Woeseia oceani type strain XK5.</title>
        <authorList>
            <person name="Mu D."/>
            <person name="Du Z."/>
        </authorList>
    </citation>
    <scope>NUCLEOTIDE SEQUENCE [LARGE SCALE GENOMIC DNA]</scope>
    <source>
        <strain evidence="17 18">XK5</strain>
    </source>
</reference>
<dbReference type="GO" id="GO:0006826">
    <property type="term" value="P:iron ion transport"/>
    <property type="evidence" value="ECO:0007669"/>
    <property type="project" value="UniProtKB-KW"/>
</dbReference>
<evidence type="ECO:0000256" key="14">
    <source>
        <dbReference type="SAM" id="SignalP"/>
    </source>
</evidence>
<dbReference type="InterPro" id="IPR039426">
    <property type="entry name" value="TonB-dep_rcpt-like"/>
</dbReference>
<dbReference type="Gene3D" id="2.40.170.20">
    <property type="entry name" value="TonB-dependent receptor, beta-barrel domain"/>
    <property type="match status" value="1"/>
</dbReference>
<keyword evidence="9 11" id="KW-0472">Membrane</keyword>
<feature type="chain" id="PRO_5008260347" description="TonB-dependent receptor" evidence="14">
    <location>
        <begin position="33"/>
        <end position="792"/>
    </location>
</feature>
<protein>
    <recommendedName>
        <fullName evidence="19">TonB-dependent receptor</fullName>
    </recommendedName>
</protein>
<accession>A0A193LJ15</accession>
<proteinExistence type="inferred from homology"/>
<evidence type="ECO:0008006" key="19">
    <source>
        <dbReference type="Google" id="ProtNLM"/>
    </source>
</evidence>
<dbReference type="PROSITE" id="PS52016">
    <property type="entry name" value="TONB_DEPENDENT_REC_3"/>
    <property type="match status" value="1"/>
</dbReference>
<dbReference type="PANTHER" id="PTHR32552:SF81">
    <property type="entry name" value="TONB-DEPENDENT OUTER MEMBRANE RECEPTOR"/>
    <property type="match status" value="1"/>
</dbReference>
<feature type="region of interest" description="Disordered" evidence="13">
    <location>
        <begin position="660"/>
        <end position="679"/>
    </location>
</feature>
<evidence type="ECO:0000256" key="7">
    <source>
        <dbReference type="ARBA" id="ARBA00023065"/>
    </source>
</evidence>
<dbReference type="OrthoDB" id="127311at2"/>
<comment type="similarity">
    <text evidence="11 12">Belongs to the TonB-dependent receptor family.</text>
</comment>
<gene>
    <name evidence="17" type="ORF">BA177_16100</name>
</gene>
<organism evidence="17 18">
    <name type="scientific">Woeseia oceani</name>
    <dbReference type="NCBI Taxonomy" id="1548547"/>
    <lineage>
        <taxon>Bacteria</taxon>
        <taxon>Pseudomonadati</taxon>
        <taxon>Pseudomonadota</taxon>
        <taxon>Gammaproteobacteria</taxon>
        <taxon>Woeseiales</taxon>
        <taxon>Woeseiaceae</taxon>
        <taxon>Woeseia</taxon>
    </lineage>
</organism>
<dbReference type="InterPro" id="IPR000531">
    <property type="entry name" value="Beta-barrel_TonB"/>
</dbReference>
<keyword evidence="10 11" id="KW-0998">Cell outer membrane</keyword>
<keyword evidence="8 12" id="KW-0798">TonB box</keyword>